<evidence type="ECO:0000313" key="2">
    <source>
        <dbReference type="EMBL" id="ELY28239.1"/>
    </source>
</evidence>
<feature type="transmembrane region" description="Helical" evidence="1">
    <location>
        <begin position="435"/>
        <end position="459"/>
    </location>
</feature>
<protein>
    <recommendedName>
        <fullName evidence="4">Glycosyltransferase RgtA/B/C/D-like domain-containing protein</fullName>
    </recommendedName>
</protein>
<evidence type="ECO:0000256" key="1">
    <source>
        <dbReference type="SAM" id="Phobius"/>
    </source>
</evidence>
<reference evidence="2 3" key="1">
    <citation type="journal article" date="2014" name="PLoS Genet.">
        <title>Phylogenetically driven sequencing of extremely halophilic archaea reveals strategies for static and dynamic osmo-response.</title>
        <authorList>
            <person name="Becker E.A."/>
            <person name="Seitzer P.M."/>
            <person name="Tritt A."/>
            <person name="Larsen D."/>
            <person name="Krusor M."/>
            <person name="Yao A.I."/>
            <person name="Wu D."/>
            <person name="Madern D."/>
            <person name="Eisen J.A."/>
            <person name="Darling A.E."/>
            <person name="Facciotti M.T."/>
        </authorList>
    </citation>
    <scope>NUCLEOTIDE SEQUENCE [LARGE SCALE GENOMIC DNA]</scope>
    <source>
        <strain evidence="3">ATCC 43099 / DSM 3394 / CCM 3739 / CIP 104546 / IAM 13178 / JCM 8861 / NBRC 102185 / NCIMB 2190 / MS3</strain>
    </source>
</reference>
<feature type="transmembrane region" description="Helical" evidence="1">
    <location>
        <begin position="329"/>
        <end position="350"/>
    </location>
</feature>
<sequence length="680" mass="74374">MSACSIRPRDPDRKLRSEVFPVVYNRISQLRPFRLDTVAAIIGLLLAVGLLPLRLVASQIYLNTVPFVLGTACALYLLALYQQDTTTALPRLPRPVAMTLPSIVLAGLGALVVLTVLQGARTPVYFAAASVLATLVVVQILFTSEEVFNRRLLLLQIVLFALVFRFTALYATPGYIGIDVWTHMEFVEAIHAEESLSAISHDKHYASPFYHLLVVASSLLLDVPLRLALYLSVGIVMPLSVLLIYATTNLLVSERWAVLATALFALTSHVSMWGLHLIPTSLGLVFFLAILYALIRVMRIEYTMRDFSLLILLSVAIILTHQVSTFITLVLLLAAFVAQVVFVIGPFGLTRLDTSVFRAKKPVNLIGLVVFNFGLTIFVWSLTPYREQSFLATVLSFFTQTLEESAGFLNIASGSTGDDMAADGGEATASLLEQAIPYIDALGFLFLLGATFAGCLYVVHRRRAEQSVFTLLLAAAIMLIFVLVLPMFGIRNFIPTRWFAFLYAPMAILGAIGIRTLARDLSPGVVVAVLLLVALIYPGAMLFAVESNAENPVFSDQHEQLAYTEAELAAVSSIGELTGGPDGQDIRPDQQLHTDHPYQTVISRTGAYPSTTTATVPDDGTADHEYVVYRTTQSTDATYFNDENGEGRIEQVSQDRLCQPHHATVYTNGEVTMCAPSPAT</sequence>
<comment type="caution">
    <text evidence="2">The sequence shown here is derived from an EMBL/GenBank/DDBJ whole genome shotgun (WGS) entry which is preliminary data.</text>
</comment>
<feature type="transmembrane region" description="Helical" evidence="1">
    <location>
        <begin position="100"/>
        <end position="118"/>
    </location>
</feature>
<feature type="transmembrane region" description="Helical" evidence="1">
    <location>
        <begin position="362"/>
        <end position="382"/>
    </location>
</feature>
<keyword evidence="1" id="KW-0812">Transmembrane</keyword>
<feature type="transmembrane region" description="Helical" evidence="1">
    <location>
        <begin position="307"/>
        <end position="323"/>
    </location>
</feature>
<feature type="transmembrane region" description="Helical" evidence="1">
    <location>
        <begin position="471"/>
        <end position="494"/>
    </location>
</feature>
<dbReference type="Proteomes" id="UP000011543">
    <property type="component" value="Unassembled WGS sequence"/>
</dbReference>
<dbReference type="EMBL" id="AOHS01000043">
    <property type="protein sequence ID" value="ELY28239.1"/>
    <property type="molecule type" value="Genomic_DNA"/>
</dbReference>
<feature type="transmembrane region" description="Helical" evidence="1">
    <location>
        <begin position="154"/>
        <end position="176"/>
    </location>
</feature>
<dbReference type="PATRIC" id="fig|547559.17.peg.2733"/>
<organism evidence="2 3">
    <name type="scientific">Natrialba magadii (strain ATCC 43099 / DSM 3394 / CCM 3739 / CIP 104546 / IAM 13178 / JCM 8861 / NBRC 102185 / NCIMB 2190 / MS3)</name>
    <name type="common">Natronobacterium magadii</name>
    <dbReference type="NCBI Taxonomy" id="547559"/>
    <lineage>
        <taxon>Archaea</taxon>
        <taxon>Methanobacteriati</taxon>
        <taxon>Methanobacteriota</taxon>
        <taxon>Stenosarchaea group</taxon>
        <taxon>Halobacteria</taxon>
        <taxon>Halobacteriales</taxon>
        <taxon>Natrialbaceae</taxon>
        <taxon>Natrialba</taxon>
    </lineage>
</organism>
<feature type="transmembrane region" description="Helical" evidence="1">
    <location>
        <begin position="60"/>
        <end position="79"/>
    </location>
</feature>
<keyword evidence="1" id="KW-1133">Transmembrane helix</keyword>
<evidence type="ECO:0000313" key="3">
    <source>
        <dbReference type="Proteomes" id="UP000011543"/>
    </source>
</evidence>
<accession>L9UTQ5</accession>
<name>L9UTQ5_NATMM</name>
<feature type="transmembrane region" description="Helical" evidence="1">
    <location>
        <begin position="228"/>
        <end position="252"/>
    </location>
</feature>
<keyword evidence="1" id="KW-0472">Membrane</keyword>
<gene>
    <name evidence="2" type="ORF">C500_13816</name>
</gene>
<proteinExistence type="predicted"/>
<dbReference type="AlphaFoldDB" id="L9UTQ5"/>
<feature type="transmembrane region" description="Helical" evidence="1">
    <location>
        <begin position="525"/>
        <end position="545"/>
    </location>
</feature>
<feature type="transmembrane region" description="Helical" evidence="1">
    <location>
        <begin position="272"/>
        <end position="295"/>
    </location>
</feature>
<feature type="transmembrane region" description="Helical" evidence="1">
    <location>
        <begin position="500"/>
        <end position="518"/>
    </location>
</feature>
<feature type="transmembrane region" description="Helical" evidence="1">
    <location>
        <begin position="124"/>
        <end position="142"/>
    </location>
</feature>
<evidence type="ECO:0008006" key="4">
    <source>
        <dbReference type="Google" id="ProtNLM"/>
    </source>
</evidence>
<feature type="transmembrane region" description="Helical" evidence="1">
    <location>
        <begin position="35"/>
        <end position="54"/>
    </location>
</feature>